<dbReference type="PROSITE" id="PS01305">
    <property type="entry name" value="MOAA_NIFB_PQQE"/>
    <property type="match status" value="1"/>
</dbReference>
<dbReference type="SFLD" id="SFLDG01067">
    <property type="entry name" value="SPASM/twitch_domain_containing"/>
    <property type="match status" value="1"/>
</dbReference>
<evidence type="ECO:0000313" key="9">
    <source>
        <dbReference type="EMBL" id="MFC3285735.1"/>
    </source>
</evidence>
<dbReference type="SFLD" id="SFLDS00029">
    <property type="entry name" value="Radical_SAM"/>
    <property type="match status" value="1"/>
</dbReference>
<dbReference type="PANTHER" id="PTHR11228">
    <property type="entry name" value="RADICAL SAM DOMAIN PROTEIN"/>
    <property type="match status" value="1"/>
</dbReference>
<dbReference type="InterPro" id="IPR050377">
    <property type="entry name" value="Radical_SAM_PqqE_MftC-like"/>
</dbReference>
<keyword evidence="7" id="KW-0411">Iron-sulfur</keyword>
<dbReference type="CDD" id="cd01335">
    <property type="entry name" value="Radical_SAM"/>
    <property type="match status" value="1"/>
</dbReference>
<dbReference type="InterPro" id="IPR007197">
    <property type="entry name" value="rSAM"/>
</dbReference>
<keyword evidence="6" id="KW-0408">Iron</keyword>
<comment type="cofactor">
    <cofactor evidence="1">
        <name>[4Fe-4S] cluster</name>
        <dbReference type="ChEBI" id="CHEBI:49883"/>
    </cofactor>
</comment>
<dbReference type="PANTHER" id="PTHR11228:SF7">
    <property type="entry name" value="PQQA PEPTIDE CYCLASE"/>
    <property type="match status" value="1"/>
</dbReference>
<dbReference type="EMBL" id="JBHRUG010000042">
    <property type="protein sequence ID" value="MFC3285735.1"/>
    <property type="molecule type" value="Genomic_DNA"/>
</dbReference>
<name>A0ABV7LTX5_9GAMM</name>
<evidence type="ECO:0000256" key="5">
    <source>
        <dbReference type="ARBA" id="ARBA00023002"/>
    </source>
</evidence>
<dbReference type="InterPro" id="IPR000385">
    <property type="entry name" value="MoaA_NifB_PqqE_Fe-S-bd_CS"/>
</dbReference>
<evidence type="ECO:0000256" key="2">
    <source>
        <dbReference type="ARBA" id="ARBA00022485"/>
    </source>
</evidence>
<evidence type="ECO:0000256" key="3">
    <source>
        <dbReference type="ARBA" id="ARBA00022691"/>
    </source>
</evidence>
<dbReference type="Pfam" id="PF04055">
    <property type="entry name" value="Radical_SAM"/>
    <property type="match status" value="1"/>
</dbReference>
<dbReference type="PROSITE" id="PS51918">
    <property type="entry name" value="RADICAL_SAM"/>
    <property type="match status" value="1"/>
</dbReference>
<dbReference type="SUPFAM" id="SSF102114">
    <property type="entry name" value="Radical SAM enzymes"/>
    <property type="match status" value="1"/>
</dbReference>
<feature type="non-terminal residue" evidence="9">
    <location>
        <position position="89"/>
    </location>
</feature>
<evidence type="ECO:0000256" key="7">
    <source>
        <dbReference type="ARBA" id="ARBA00023014"/>
    </source>
</evidence>
<dbReference type="RefSeq" id="WP_386776512.1">
    <property type="nucleotide sequence ID" value="NZ_JBHRUG010000042.1"/>
</dbReference>
<protein>
    <submittedName>
        <fullName evidence="9">Radical SAM protein</fullName>
    </submittedName>
</protein>
<evidence type="ECO:0000259" key="8">
    <source>
        <dbReference type="PROSITE" id="PS51918"/>
    </source>
</evidence>
<evidence type="ECO:0000256" key="4">
    <source>
        <dbReference type="ARBA" id="ARBA00022723"/>
    </source>
</evidence>
<gene>
    <name evidence="9" type="ORF">ACFOEV_19230</name>
</gene>
<keyword evidence="3" id="KW-0949">S-adenosyl-L-methionine</keyword>
<keyword evidence="5" id="KW-0560">Oxidoreductase</keyword>
<keyword evidence="4" id="KW-0479">Metal-binding</keyword>
<reference evidence="10" key="1">
    <citation type="journal article" date="2019" name="Int. J. Syst. Evol. Microbiol.">
        <title>The Global Catalogue of Microorganisms (GCM) 10K type strain sequencing project: providing services to taxonomists for standard genome sequencing and annotation.</title>
        <authorList>
            <consortium name="The Broad Institute Genomics Platform"/>
            <consortium name="The Broad Institute Genome Sequencing Center for Infectious Disease"/>
            <person name="Wu L."/>
            <person name="Ma J."/>
        </authorList>
    </citation>
    <scope>NUCLEOTIDE SEQUENCE [LARGE SCALE GENOMIC DNA]</scope>
    <source>
        <strain evidence="10">CECT 7698</strain>
    </source>
</reference>
<dbReference type="InterPro" id="IPR058240">
    <property type="entry name" value="rSAM_sf"/>
</dbReference>
<evidence type="ECO:0000256" key="6">
    <source>
        <dbReference type="ARBA" id="ARBA00023004"/>
    </source>
</evidence>
<comment type="caution">
    <text evidence="9">The sequence shown here is derived from an EMBL/GenBank/DDBJ whole genome shotgun (WGS) entry which is preliminary data.</text>
</comment>
<keyword evidence="2" id="KW-0004">4Fe-4S</keyword>
<organism evidence="9 10">
    <name type="scientific">Litchfieldella rifensis</name>
    <dbReference type="NCBI Taxonomy" id="762643"/>
    <lineage>
        <taxon>Bacteria</taxon>
        <taxon>Pseudomonadati</taxon>
        <taxon>Pseudomonadota</taxon>
        <taxon>Gammaproteobacteria</taxon>
        <taxon>Oceanospirillales</taxon>
        <taxon>Halomonadaceae</taxon>
        <taxon>Litchfieldella</taxon>
    </lineage>
</organism>
<sequence>MTDRTPAPDVSRPGRPLWLLAELTYRCPLQCSYCSNPLDFAAQREELTTDEWVAVMRQARAMGAVQLGFSGGEPLVRQDLETLVAEARR</sequence>
<evidence type="ECO:0000256" key="1">
    <source>
        <dbReference type="ARBA" id="ARBA00001966"/>
    </source>
</evidence>
<dbReference type="InterPro" id="IPR013785">
    <property type="entry name" value="Aldolase_TIM"/>
</dbReference>
<feature type="domain" description="Radical SAM core" evidence="8">
    <location>
        <begin position="13"/>
        <end position="89"/>
    </location>
</feature>
<proteinExistence type="predicted"/>
<dbReference type="Gene3D" id="3.20.20.70">
    <property type="entry name" value="Aldolase class I"/>
    <property type="match status" value="1"/>
</dbReference>
<keyword evidence="10" id="KW-1185">Reference proteome</keyword>
<dbReference type="Proteomes" id="UP001595579">
    <property type="component" value="Unassembled WGS sequence"/>
</dbReference>
<evidence type="ECO:0000313" key="10">
    <source>
        <dbReference type="Proteomes" id="UP001595579"/>
    </source>
</evidence>
<accession>A0ABV7LTX5</accession>